<dbReference type="RefSeq" id="WP_046144088.1">
    <property type="nucleotide sequence ID" value="NZ_LAJG01000034.1"/>
</dbReference>
<dbReference type="EMBL" id="LAJG01000034">
    <property type="protein sequence ID" value="KKB76979.1"/>
    <property type="molecule type" value="Genomic_DNA"/>
</dbReference>
<evidence type="ECO:0000313" key="3">
    <source>
        <dbReference type="Proteomes" id="UP000033514"/>
    </source>
</evidence>
<comment type="caution">
    <text evidence="2">The sequence shown here is derived from an EMBL/GenBank/DDBJ whole genome shotgun (WGS) entry which is preliminary data.</text>
</comment>
<organism evidence="2 3">
    <name type="scientific">Devosia soli</name>
    <dbReference type="NCBI Taxonomy" id="361041"/>
    <lineage>
        <taxon>Bacteria</taxon>
        <taxon>Pseudomonadati</taxon>
        <taxon>Pseudomonadota</taxon>
        <taxon>Alphaproteobacteria</taxon>
        <taxon>Hyphomicrobiales</taxon>
        <taxon>Devosiaceae</taxon>
        <taxon>Devosia</taxon>
    </lineage>
</organism>
<proteinExistence type="predicted"/>
<name>A0A0F5L440_9HYPH</name>
<dbReference type="PATRIC" id="fig|361041.3.peg.2584"/>
<protein>
    <recommendedName>
        <fullName evidence="1">DUF6894 domain-containing protein</fullName>
    </recommendedName>
</protein>
<dbReference type="InterPro" id="IPR054189">
    <property type="entry name" value="DUF6894"/>
</dbReference>
<keyword evidence="3" id="KW-1185">Reference proteome</keyword>
<dbReference type="Proteomes" id="UP000033514">
    <property type="component" value="Unassembled WGS sequence"/>
</dbReference>
<evidence type="ECO:0000259" key="1">
    <source>
        <dbReference type="Pfam" id="PF21834"/>
    </source>
</evidence>
<dbReference type="AlphaFoldDB" id="A0A0F5L440"/>
<dbReference type="Pfam" id="PF21834">
    <property type="entry name" value="DUF6894"/>
    <property type="match status" value="1"/>
</dbReference>
<dbReference type="OrthoDB" id="7950523at2"/>
<feature type="domain" description="DUF6894" evidence="1">
    <location>
        <begin position="2"/>
        <end position="69"/>
    </location>
</feature>
<evidence type="ECO:0000313" key="2">
    <source>
        <dbReference type="EMBL" id="KKB76979.1"/>
    </source>
</evidence>
<sequence length="92" mass="10105">MRYYFHVNDGAFHRDDIGYELPNDAAAITEAIESGASMIRDLGRDFLVNNRWEMLVEDAIGQEIYALTLLGTSRRAMSSGGDATSTTSTNIG</sequence>
<accession>A0A0F5L440</accession>
<reference evidence="2 3" key="1">
    <citation type="submission" date="2015-03" db="EMBL/GenBank/DDBJ databases">
        <authorList>
            <person name="Hassan Y.I."/>
            <person name="Lepp D."/>
            <person name="Zhou T."/>
        </authorList>
    </citation>
    <scope>NUCLEOTIDE SEQUENCE [LARGE SCALE GENOMIC DNA]</scope>
    <source>
        <strain evidence="2 3">GH2-10</strain>
    </source>
</reference>
<gene>
    <name evidence="2" type="ORF">VW35_15940</name>
</gene>